<dbReference type="Proteomes" id="UP000079169">
    <property type="component" value="Unplaced"/>
</dbReference>
<keyword evidence="1" id="KW-1133">Transmembrane helix</keyword>
<protein>
    <submittedName>
        <fullName evidence="3">Uncharacterized protein LOC113467151 isoform X1</fullName>
    </submittedName>
</protein>
<evidence type="ECO:0000313" key="2">
    <source>
        <dbReference type="Proteomes" id="UP000079169"/>
    </source>
</evidence>
<proteinExistence type="predicted"/>
<evidence type="ECO:0000313" key="3">
    <source>
        <dbReference type="RefSeq" id="XP_026678976.1"/>
    </source>
</evidence>
<dbReference type="PaxDb" id="121845-A0A3Q0IRR8"/>
<feature type="transmembrane region" description="Helical" evidence="1">
    <location>
        <begin position="6"/>
        <end position="28"/>
    </location>
</feature>
<sequence>MPLTLFLYPYPLICLLLFHSLLCSIYYLTLINVWFCKASGVLALQALRQNINLLWYILSTGKARDFGPSEFDISFQLWIAHFSTVPFFKRKAHAALNPVCQCS</sequence>
<dbReference type="AlphaFoldDB" id="A0A3Q0IRR8"/>
<keyword evidence="1" id="KW-0472">Membrane</keyword>
<reference evidence="3" key="1">
    <citation type="submission" date="2025-08" db="UniProtKB">
        <authorList>
            <consortium name="RefSeq"/>
        </authorList>
    </citation>
    <scope>IDENTIFICATION</scope>
</reference>
<dbReference type="KEGG" id="dci:113467151"/>
<organism evidence="2 3">
    <name type="scientific">Diaphorina citri</name>
    <name type="common">Asian citrus psyllid</name>
    <dbReference type="NCBI Taxonomy" id="121845"/>
    <lineage>
        <taxon>Eukaryota</taxon>
        <taxon>Metazoa</taxon>
        <taxon>Ecdysozoa</taxon>
        <taxon>Arthropoda</taxon>
        <taxon>Hexapoda</taxon>
        <taxon>Insecta</taxon>
        <taxon>Pterygota</taxon>
        <taxon>Neoptera</taxon>
        <taxon>Paraneoptera</taxon>
        <taxon>Hemiptera</taxon>
        <taxon>Sternorrhyncha</taxon>
        <taxon>Psylloidea</taxon>
        <taxon>Psyllidae</taxon>
        <taxon>Diaphorininae</taxon>
        <taxon>Diaphorina</taxon>
    </lineage>
</organism>
<dbReference type="GeneID" id="113467151"/>
<accession>A0A3Q0IRR8</accession>
<gene>
    <name evidence="3" type="primary">LOC113467151</name>
</gene>
<keyword evidence="2" id="KW-1185">Reference proteome</keyword>
<evidence type="ECO:0000256" key="1">
    <source>
        <dbReference type="SAM" id="Phobius"/>
    </source>
</evidence>
<keyword evidence="1" id="KW-0812">Transmembrane</keyword>
<name>A0A3Q0IRR8_DIACI</name>
<dbReference type="RefSeq" id="XP_026678976.1">
    <property type="nucleotide sequence ID" value="XM_026823175.1"/>
</dbReference>